<feature type="transmembrane region" description="Helical" evidence="1">
    <location>
        <begin position="49"/>
        <end position="68"/>
    </location>
</feature>
<evidence type="ECO:0000313" key="2">
    <source>
        <dbReference type="EMBL" id="TKK68805.1"/>
    </source>
</evidence>
<feature type="transmembrane region" description="Helical" evidence="1">
    <location>
        <begin position="310"/>
        <end position="331"/>
    </location>
</feature>
<dbReference type="OrthoDB" id="2827525at2"/>
<name>A0A4U3L1E9_9BACT</name>
<feature type="transmembrane region" description="Helical" evidence="1">
    <location>
        <begin position="106"/>
        <end position="124"/>
    </location>
</feature>
<feature type="transmembrane region" description="Helical" evidence="1">
    <location>
        <begin position="7"/>
        <end position="29"/>
    </location>
</feature>
<feature type="transmembrane region" description="Helical" evidence="1">
    <location>
        <begin position="376"/>
        <end position="397"/>
    </location>
</feature>
<keyword evidence="3" id="KW-1185">Reference proteome</keyword>
<accession>A0A4U3L1E9</accession>
<organism evidence="2 3">
    <name type="scientific">Ilyomonas limi</name>
    <dbReference type="NCBI Taxonomy" id="2575867"/>
    <lineage>
        <taxon>Bacteria</taxon>
        <taxon>Pseudomonadati</taxon>
        <taxon>Bacteroidota</taxon>
        <taxon>Chitinophagia</taxon>
        <taxon>Chitinophagales</taxon>
        <taxon>Chitinophagaceae</taxon>
        <taxon>Ilyomonas</taxon>
    </lineage>
</organism>
<protein>
    <submittedName>
        <fullName evidence="2">Uncharacterized protein</fullName>
    </submittedName>
</protein>
<gene>
    <name evidence="2" type="ORF">FC093_08905</name>
</gene>
<sequence>MTKTRSFWISLCLINLCIVAFFGFCLRSKILFTIPFVNYRNFLSAHSHFAFSGWAGLALMTLLIYDVLPGSLSQKKIYQRILAGVEISSLGMALTFPFFGYNAITIFFSTLYIVVAVVFAYVFLKDVLSVSLHKTIKLLCFTAIASLIVSFLGTLGLVYILFAQYNNSILYRDSIYVFLHFQYNGFFTVAVFALAFNYLIQKGNTITKNGRLFSLFLCLSIVPSLFLALLWHNLVLFYVFAAIGCLLMILSLVFLLSFLRQLSHKIVFASSFVRVFWVFTILSFCLKMLLNIGTIFPQLGNAVYGDRPVIIGFLHLVFLGFLTFYIFSVILQSDRFIPHTTSAGYPFVLFSAGIIANEIVLMLQGLGVLLKTSSPVFMWLLWATAIMLFSGALLIVLSRYRLVRAQKKPY</sequence>
<keyword evidence="1" id="KW-0472">Membrane</keyword>
<feature type="transmembrane region" description="Helical" evidence="1">
    <location>
        <begin position="237"/>
        <end position="259"/>
    </location>
</feature>
<reference evidence="2 3" key="1">
    <citation type="submission" date="2019-05" db="EMBL/GenBank/DDBJ databases">
        <title>Panacibacter sp. strain 17mud1-8 Genome sequencing and assembly.</title>
        <authorList>
            <person name="Chhetri G."/>
        </authorList>
    </citation>
    <scope>NUCLEOTIDE SEQUENCE [LARGE SCALE GENOMIC DNA]</scope>
    <source>
        <strain evidence="2 3">17mud1-8</strain>
    </source>
</reference>
<dbReference type="EMBL" id="SZQL01000006">
    <property type="protein sequence ID" value="TKK68805.1"/>
    <property type="molecule type" value="Genomic_DNA"/>
</dbReference>
<dbReference type="AlphaFoldDB" id="A0A4U3L1E9"/>
<evidence type="ECO:0000256" key="1">
    <source>
        <dbReference type="SAM" id="Phobius"/>
    </source>
</evidence>
<keyword evidence="1" id="KW-0812">Transmembrane</keyword>
<feature type="transmembrane region" description="Helical" evidence="1">
    <location>
        <begin position="212"/>
        <end position="231"/>
    </location>
</feature>
<dbReference type="RefSeq" id="WP_137261427.1">
    <property type="nucleotide sequence ID" value="NZ_SZQL01000006.1"/>
</dbReference>
<feature type="transmembrane region" description="Helical" evidence="1">
    <location>
        <begin position="181"/>
        <end position="200"/>
    </location>
</feature>
<feature type="transmembrane region" description="Helical" evidence="1">
    <location>
        <begin position="343"/>
        <end position="370"/>
    </location>
</feature>
<comment type="caution">
    <text evidence="2">The sequence shown here is derived from an EMBL/GenBank/DDBJ whole genome shotgun (WGS) entry which is preliminary data.</text>
</comment>
<keyword evidence="1" id="KW-1133">Transmembrane helix</keyword>
<feature type="transmembrane region" description="Helical" evidence="1">
    <location>
        <begin position="136"/>
        <end position="161"/>
    </location>
</feature>
<feature type="transmembrane region" description="Helical" evidence="1">
    <location>
        <begin position="271"/>
        <end position="290"/>
    </location>
</feature>
<evidence type="ECO:0000313" key="3">
    <source>
        <dbReference type="Proteomes" id="UP000305848"/>
    </source>
</evidence>
<dbReference type="Proteomes" id="UP000305848">
    <property type="component" value="Unassembled WGS sequence"/>
</dbReference>
<proteinExistence type="predicted"/>
<feature type="transmembrane region" description="Helical" evidence="1">
    <location>
        <begin position="80"/>
        <end position="100"/>
    </location>
</feature>